<dbReference type="AlphaFoldDB" id="A0A4Q1C9E7"/>
<dbReference type="EMBL" id="SDHX01000001">
    <property type="protein sequence ID" value="RXK55637.1"/>
    <property type="molecule type" value="Genomic_DNA"/>
</dbReference>
<name>A0A4Q1C9E7_9BACT</name>
<comment type="caution">
    <text evidence="1">The sequence shown here is derived from an EMBL/GenBank/DDBJ whole genome shotgun (WGS) entry which is preliminary data.</text>
</comment>
<keyword evidence="2" id="KW-1185">Reference proteome</keyword>
<accession>A0A4Q1C9E7</accession>
<protein>
    <recommendedName>
        <fullName evidence="3">HEPN domain-containing protein</fullName>
    </recommendedName>
</protein>
<organism evidence="1 2">
    <name type="scientific">Oleiharenicola lentus</name>
    <dbReference type="NCBI Taxonomy" id="2508720"/>
    <lineage>
        <taxon>Bacteria</taxon>
        <taxon>Pseudomonadati</taxon>
        <taxon>Verrucomicrobiota</taxon>
        <taxon>Opitutia</taxon>
        <taxon>Opitutales</taxon>
        <taxon>Opitutaceae</taxon>
        <taxon>Oleiharenicola</taxon>
    </lineage>
</organism>
<evidence type="ECO:0000313" key="1">
    <source>
        <dbReference type="EMBL" id="RXK55637.1"/>
    </source>
</evidence>
<sequence>MAHLDRSAMMDRLSSARIATSASAFLDAGVVLAAAKKQHSLPVYFLFGQSIELSLKSFLRGKGYSKKRLRDISHDLALALTKASQEGIDEFLKISADDSELIASLGFHYRSKDLQYTEVGLKAPYPDIKDVESFAKKLLAAVRPFADQNLKAHYGKSTAVL</sequence>
<proteinExistence type="predicted"/>
<reference evidence="1 2" key="1">
    <citation type="submission" date="2019-01" db="EMBL/GenBank/DDBJ databases">
        <title>Lacunisphaera sp. strain TWA-58.</title>
        <authorList>
            <person name="Chen W.-M."/>
        </authorList>
    </citation>
    <scope>NUCLEOTIDE SEQUENCE [LARGE SCALE GENOMIC DNA]</scope>
    <source>
        <strain evidence="1 2">TWA-58</strain>
    </source>
</reference>
<dbReference type="Proteomes" id="UP000290218">
    <property type="component" value="Unassembled WGS sequence"/>
</dbReference>
<evidence type="ECO:0000313" key="2">
    <source>
        <dbReference type="Proteomes" id="UP000290218"/>
    </source>
</evidence>
<evidence type="ECO:0008006" key="3">
    <source>
        <dbReference type="Google" id="ProtNLM"/>
    </source>
</evidence>
<gene>
    <name evidence="1" type="ORF">ESB00_07045</name>
</gene>